<gene>
    <name evidence="1" type="ORF">RG298_002293</name>
</gene>
<dbReference type="EMBL" id="ABMABF030000006">
    <property type="protein sequence ID" value="EMJ5134557.1"/>
    <property type="molecule type" value="Genomic_DNA"/>
</dbReference>
<evidence type="ECO:0000313" key="1">
    <source>
        <dbReference type="EMBL" id="EMJ5134557.1"/>
    </source>
</evidence>
<name>A0AAI9GG39_PROST</name>
<dbReference type="AlphaFoldDB" id="A0AAI9GG39"/>
<protein>
    <submittedName>
        <fullName evidence="1">Uncharacterized protein</fullName>
    </submittedName>
</protein>
<organism evidence="1">
    <name type="scientific">Providencia stuartii</name>
    <dbReference type="NCBI Taxonomy" id="588"/>
    <lineage>
        <taxon>Bacteria</taxon>
        <taxon>Pseudomonadati</taxon>
        <taxon>Pseudomonadota</taxon>
        <taxon>Gammaproteobacteria</taxon>
        <taxon>Enterobacterales</taxon>
        <taxon>Morganellaceae</taxon>
        <taxon>Providencia</taxon>
    </lineage>
</organism>
<reference evidence="1" key="1">
    <citation type="submission" date="2024-02" db="EMBL/GenBank/DDBJ databases">
        <authorList>
            <consortium name="Clinical and Environmental Microbiology Branch: Whole genome sequencing antimicrobial resistance pathogens in the healthcare setting"/>
        </authorList>
    </citation>
    <scope>NUCLEOTIDE SEQUENCE</scope>
    <source>
        <strain evidence="1">2021GO-0154</strain>
    </source>
</reference>
<sequence>MELFKYCDKKYNVMSGSTLRLGALHHFRKIENDSLRDEKEGTFTIQIDFSDGIILPTKIANLFFQSMIGFGDTSEPIPRFNGSFSMHIDKVEIDHVMAHEVKFKSAKVTIERSGLDSYIFCCSMNPVKPQSFSGYNDHWKISNDKIEQFGIKTAQLMLEQLKLADFNFFPARNGSLSEFGFSVNLEHRPIKYIDRVLHITQNNLPSYEEFIDLIANMDFYKPSKFKDEMEYRYKFIIHDNGRIYLPQKDFINLNTNEFYLSNIAP</sequence>
<accession>A0AAI9GG39</accession>
<comment type="caution">
    <text evidence="1">The sequence shown here is derived from an EMBL/GenBank/DDBJ whole genome shotgun (WGS) entry which is preliminary data.</text>
</comment>
<proteinExistence type="predicted"/>